<dbReference type="EMBL" id="CM008050">
    <property type="protein sequence ID" value="PVH38275.1"/>
    <property type="molecule type" value="Genomic_DNA"/>
</dbReference>
<name>A0A2T8IKS4_9POAL</name>
<reference evidence="1" key="1">
    <citation type="submission" date="2018-04" db="EMBL/GenBank/DDBJ databases">
        <title>WGS assembly of Panicum hallii.</title>
        <authorList>
            <person name="Lovell J."/>
            <person name="Jenkins J."/>
            <person name="Lowry D."/>
            <person name="Mamidi S."/>
            <person name="Sreedasyam A."/>
            <person name="Weng X."/>
            <person name="Barry K."/>
            <person name="Bonette J."/>
            <person name="Campitelli B."/>
            <person name="Daum C."/>
            <person name="Gordon S."/>
            <person name="Gould B."/>
            <person name="Lipzen A."/>
            <person name="Macqueen A."/>
            <person name="Palacio-Mejia J."/>
            <person name="Plott C."/>
            <person name="Shakirov E."/>
            <person name="Shu S."/>
            <person name="Yoshinaga Y."/>
            <person name="Zane M."/>
            <person name="Rokhsar D."/>
            <person name="Grimwood J."/>
            <person name="Schmutz J."/>
            <person name="Juenger T."/>
        </authorList>
    </citation>
    <scope>NUCLEOTIDE SEQUENCE [LARGE SCALE GENOMIC DNA]</scope>
    <source>
        <strain evidence="1">FIL2</strain>
    </source>
</reference>
<accession>A0A2T8IKS4</accession>
<organism evidence="1">
    <name type="scientific">Panicum hallii</name>
    <dbReference type="NCBI Taxonomy" id="206008"/>
    <lineage>
        <taxon>Eukaryota</taxon>
        <taxon>Viridiplantae</taxon>
        <taxon>Streptophyta</taxon>
        <taxon>Embryophyta</taxon>
        <taxon>Tracheophyta</taxon>
        <taxon>Spermatophyta</taxon>
        <taxon>Magnoliopsida</taxon>
        <taxon>Liliopsida</taxon>
        <taxon>Poales</taxon>
        <taxon>Poaceae</taxon>
        <taxon>PACMAD clade</taxon>
        <taxon>Panicoideae</taxon>
        <taxon>Panicodae</taxon>
        <taxon>Paniceae</taxon>
        <taxon>Panicinae</taxon>
        <taxon>Panicum</taxon>
        <taxon>Panicum sect. Panicum</taxon>
    </lineage>
</organism>
<sequence length="97" mass="10590">MIHPTASKCVFFFSFLPVVARVFGTNFSLSRFFTLIASDVAEVLSCNGKVLTHLTDLLLIPCDVPSFSPDVPSPAANLERSQDRCVVALSFGTKPQR</sequence>
<dbReference type="Gramene" id="PVH38275">
    <property type="protein sequence ID" value="PVH38275"/>
    <property type="gene ID" value="PAHAL_5G217000"/>
</dbReference>
<dbReference type="AlphaFoldDB" id="A0A2T8IKS4"/>
<evidence type="ECO:0000313" key="1">
    <source>
        <dbReference type="EMBL" id="PVH38275.1"/>
    </source>
</evidence>
<protein>
    <submittedName>
        <fullName evidence="1">Uncharacterized protein</fullName>
    </submittedName>
</protein>
<proteinExistence type="predicted"/>
<gene>
    <name evidence="1" type="ORF">PAHAL_5G217000</name>
</gene>
<dbReference type="Proteomes" id="UP000243499">
    <property type="component" value="Chromosome 5"/>
</dbReference>